<proteinExistence type="predicted"/>
<sequence length="117" mass="13113">MTSRCNTCGRPVEGSVILFCLVEKPDVDHFRCEVIPTCPEHKFDSWLKERRAAAADGEVVMSTESEWMPRAEADREADRRIRAVRGAHAEEHGEMGPLETIGTPSHKADGQEEPPNR</sequence>
<protein>
    <submittedName>
        <fullName evidence="2">Uncharacterized protein</fullName>
    </submittedName>
</protein>
<accession>A0A0L6CEP7</accession>
<reference evidence="3" key="1">
    <citation type="submission" date="2015-03" db="EMBL/GenBank/DDBJ databases">
        <title>Luteipulveratus halotolerans sp. nov., a novel actinobacterium (Dermacoccaceae) from Sarawak, Malaysia.</title>
        <authorList>
            <person name="Juboi H."/>
            <person name="Basik A."/>
            <person name="Shamsul S.S."/>
            <person name="Arnold P."/>
            <person name="Schmitt E.K."/>
            <person name="Sanglier J.-J."/>
            <person name="Yeo T."/>
        </authorList>
    </citation>
    <scope>NUCLEOTIDE SEQUENCE [LARGE SCALE GENOMIC DNA]</scope>
    <source>
        <strain evidence="3">C296001</strain>
    </source>
</reference>
<dbReference type="AlphaFoldDB" id="A0A0L6CEP7"/>
<evidence type="ECO:0000313" key="3">
    <source>
        <dbReference type="Proteomes" id="UP000037397"/>
    </source>
</evidence>
<keyword evidence="3" id="KW-1185">Reference proteome</keyword>
<evidence type="ECO:0000313" key="2">
    <source>
        <dbReference type="EMBL" id="KNX36040.1"/>
    </source>
</evidence>
<feature type="compositionally biased region" description="Basic and acidic residues" evidence="1">
    <location>
        <begin position="106"/>
        <end position="117"/>
    </location>
</feature>
<dbReference type="Proteomes" id="UP000037397">
    <property type="component" value="Unassembled WGS sequence"/>
</dbReference>
<organism evidence="2 3">
    <name type="scientific">Luteipulveratus halotolerans</name>
    <dbReference type="NCBI Taxonomy" id="1631356"/>
    <lineage>
        <taxon>Bacteria</taxon>
        <taxon>Bacillati</taxon>
        <taxon>Actinomycetota</taxon>
        <taxon>Actinomycetes</taxon>
        <taxon>Micrococcales</taxon>
        <taxon>Dermacoccaceae</taxon>
        <taxon>Luteipulveratus</taxon>
    </lineage>
</organism>
<name>A0A0L6CEP7_9MICO</name>
<feature type="region of interest" description="Disordered" evidence="1">
    <location>
        <begin position="87"/>
        <end position="117"/>
    </location>
</feature>
<dbReference type="RefSeq" id="WP_050668245.1">
    <property type="nucleotide sequence ID" value="NZ_LAIR01000002.1"/>
</dbReference>
<dbReference type="EMBL" id="LAIR01000002">
    <property type="protein sequence ID" value="KNX36040.1"/>
    <property type="molecule type" value="Genomic_DNA"/>
</dbReference>
<gene>
    <name evidence="2" type="ORF">VV01_00920</name>
</gene>
<evidence type="ECO:0000256" key="1">
    <source>
        <dbReference type="SAM" id="MobiDB-lite"/>
    </source>
</evidence>
<comment type="caution">
    <text evidence="2">The sequence shown here is derived from an EMBL/GenBank/DDBJ whole genome shotgun (WGS) entry which is preliminary data.</text>
</comment>